<accession>A0A2N9FM94</accession>
<reference evidence="2" key="1">
    <citation type="submission" date="2018-02" db="EMBL/GenBank/DDBJ databases">
        <authorList>
            <person name="Cohen D.B."/>
            <person name="Kent A.D."/>
        </authorList>
    </citation>
    <scope>NUCLEOTIDE SEQUENCE</scope>
</reference>
<evidence type="ECO:0000313" key="2">
    <source>
        <dbReference type="EMBL" id="SPC88298.1"/>
    </source>
</evidence>
<feature type="domain" description="Reverse transcriptase zinc-binding" evidence="1">
    <location>
        <begin position="13"/>
        <end position="52"/>
    </location>
</feature>
<organism evidence="2">
    <name type="scientific">Fagus sylvatica</name>
    <name type="common">Beechnut</name>
    <dbReference type="NCBI Taxonomy" id="28930"/>
    <lineage>
        <taxon>Eukaryota</taxon>
        <taxon>Viridiplantae</taxon>
        <taxon>Streptophyta</taxon>
        <taxon>Embryophyta</taxon>
        <taxon>Tracheophyta</taxon>
        <taxon>Spermatophyta</taxon>
        <taxon>Magnoliopsida</taxon>
        <taxon>eudicotyledons</taxon>
        <taxon>Gunneridae</taxon>
        <taxon>Pentapetalae</taxon>
        <taxon>rosids</taxon>
        <taxon>fabids</taxon>
        <taxon>Fagales</taxon>
        <taxon>Fagaceae</taxon>
        <taxon>Fagus</taxon>
    </lineage>
</organism>
<evidence type="ECO:0000259" key="1">
    <source>
        <dbReference type="Pfam" id="PF13966"/>
    </source>
</evidence>
<dbReference type="EMBL" id="OIVN01003788">
    <property type="protein sequence ID" value="SPD13590.1"/>
    <property type="molecule type" value="Genomic_DNA"/>
</dbReference>
<gene>
    <name evidence="2" type="ORF">FSB_LOCUS16180</name>
    <name evidence="3" type="ORF">FSB_LOCUS41472</name>
</gene>
<dbReference type="InterPro" id="IPR026960">
    <property type="entry name" value="RVT-Znf"/>
</dbReference>
<dbReference type="EMBL" id="OIVN01000987">
    <property type="protein sequence ID" value="SPC88298.1"/>
    <property type="molecule type" value="Genomic_DNA"/>
</dbReference>
<sequence length="158" mass="18331">MTDLLDARPGVPFPWKGIWAAKAPPRVSFFIWTVTWGRILTYDNLMRKGYTMSFLFRSFHVSWVIPQNVKDLLFGWRNWFGKHHSDIWNLAPLCLMWIVWLERNSRTFEDAVCSTDQLLEKFASSLFDWARAWGFSTANCVADFIVSLNSASVSSSLL</sequence>
<name>A0A2N9FM94_FAGSY</name>
<proteinExistence type="predicted"/>
<dbReference type="Pfam" id="PF13966">
    <property type="entry name" value="zf-RVT"/>
    <property type="match status" value="1"/>
</dbReference>
<dbReference type="AlphaFoldDB" id="A0A2N9FM94"/>
<evidence type="ECO:0000313" key="3">
    <source>
        <dbReference type="EMBL" id="SPD13590.1"/>
    </source>
</evidence>
<protein>
    <recommendedName>
        <fullName evidence="1">Reverse transcriptase zinc-binding domain-containing protein</fullName>
    </recommendedName>
</protein>